<dbReference type="FunFam" id="3.30.40.10:FF:000022">
    <property type="entry name" value="E3 ubiquitin-protein ligase RING1-like"/>
    <property type="match status" value="1"/>
</dbReference>
<dbReference type="GO" id="GO:0008270">
    <property type="term" value="F:zinc ion binding"/>
    <property type="evidence" value="ECO:0007669"/>
    <property type="project" value="UniProtKB-KW"/>
</dbReference>
<evidence type="ECO:0000256" key="4">
    <source>
        <dbReference type="ARBA" id="ARBA00022723"/>
    </source>
</evidence>
<dbReference type="PROSITE" id="PS50089">
    <property type="entry name" value="ZF_RING_2"/>
    <property type="match status" value="1"/>
</dbReference>
<dbReference type="GO" id="GO:0016567">
    <property type="term" value="P:protein ubiquitination"/>
    <property type="evidence" value="ECO:0007669"/>
    <property type="project" value="TreeGrafter"/>
</dbReference>
<keyword evidence="12" id="KW-1185">Reference proteome</keyword>
<evidence type="ECO:0000256" key="9">
    <source>
        <dbReference type="SAM" id="MobiDB-lite"/>
    </source>
</evidence>
<keyword evidence="6" id="KW-0833">Ubl conjugation pathway</keyword>
<gene>
    <name evidence="11" type="ORF">L1049_023037</name>
</gene>
<dbReference type="Proteomes" id="UP001415857">
    <property type="component" value="Unassembled WGS sequence"/>
</dbReference>
<keyword evidence="7" id="KW-0862">Zinc</keyword>
<evidence type="ECO:0000259" key="10">
    <source>
        <dbReference type="PROSITE" id="PS50089"/>
    </source>
</evidence>
<accession>A0AAP0WS14</accession>
<sequence length="352" mass="38239">MSSAGGTDSRPGAGTVPQNYFCYECNRTVSITLSPSSDLLCPACNGSFLEEQENPNPNANPNPNQYPDFDSFSAFADPLSSLFPLLLPPDLHNPRSISNPFESEPTSQSRFYPQEPDAFNPFLFLQNYLQALRAGGANIQFVTENHPSEPGFRLPANIGDYFVGPGLEQLIQQLAENDPNRYGTPPASKSAVEALPGVKVTDEILGSDLAQCAVCMDEFERGMDVKQMPCKHLYHFDCILPWLELHNSCPVCRYELPTDDQDYENRTATRGTVGSGNSRASAGSDGGGAQGNSQTVEREFRISLPWPFNAFGSAETSGGGVGNNNRNNEGGSNSGGQRSRGFESETRQEDLD</sequence>
<evidence type="ECO:0000256" key="5">
    <source>
        <dbReference type="ARBA" id="ARBA00022771"/>
    </source>
</evidence>
<dbReference type="Gene3D" id="3.30.40.10">
    <property type="entry name" value="Zinc/RING finger domain, C3HC4 (zinc finger)"/>
    <property type="match status" value="1"/>
</dbReference>
<keyword evidence="5 8" id="KW-0863">Zinc-finger</keyword>
<feature type="compositionally biased region" description="Basic and acidic residues" evidence="9">
    <location>
        <begin position="340"/>
        <end position="352"/>
    </location>
</feature>
<feature type="compositionally biased region" description="Low complexity" evidence="9">
    <location>
        <begin position="323"/>
        <end position="339"/>
    </location>
</feature>
<evidence type="ECO:0000256" key="2">
    <source>
        <dbReference type="ARBA" id="ARBA00012483"/>
    </source>
</evidence>
<dbReference type="PANTHER" id="PTHR15710:SF202">
    <property type="entry name" value="RING-TYPE E3 UBIQUITIN TRANSFERASE"/>
    <property type="match status" value="1"/>
</dbReference>
<dbReference type="Pfam" id="PF14369">
    <property type="entry name" value="Zn_ribbon_19"/>
    <property type="match status" value="1"/>
</dbReference>
<dbReference type="EC" id="2.3.2.27" evidence="2"/>
<dbReference type="InterPro" id="IPR039525">
    <property type="entry name" value="RNF126-like_zinc-ribbon"/>
</dbReference>
<feature type="domain" description="RING-type" evidence="10">
    <location>
        <begin position="212"/>
        <end position="253"/>
    </location>
</feature>
<protein>
    <recommendedName>
        <fullName evidence="2">RING-type E3 ubiquitin transferase</fullName>
        <ecNumber evidence="2">2.3.2.27</ecNumber>
    </recommendedName>
</protein>
<comment type="catalytic activity">
    <reaction evidence="1">
        <text>S-ubiquitinyl-[E2 ubiquitin-conjugating enzyme]-L-cysteine + [acceptor protein]-L-lysine = [E2 ubiquitin-conjugating enzyme]-L-cysteine + N(6)-ubiquitinyl-[acceptor protein]-L-lysine.</text>
        <dbReference type="EC" id="2.3.2.27"/>
    </reaction>
</comment>
<dbReference type="GO" id="GO:0061630">
    <property type="term" value="F:ubiquitin protein ligase activity"/>
    <property type="evidence" value="ECO:0007669"/>
    <property type="project" value="UniProtKB-EC"/>
</dbReference>
<dbReference type="SUPFAM" id="SSF57850">
    <property type="entry name" value="RING/U-box"/>
    <property type="match status" value="1"/>
</dbReference>
<evidence type="ECO:0000256" key="3">
    <source>
        <dbReference type="ARBA" id="ARBA00022679"/>
    </source>
</evidence>
<dbReference type="InterPro" id="IPR013083">
    <property type="entry name" value="Znf_RING/FYVE/PHD"/>
</dbReference>
<evidence type="ECO:0000256" key="8">
    <source>
        <dbReference type="PROSITE-ProRule" id="PRU00175"/>
    </source>
</evidence>
<proteinExistence type="predicted"/>
<feature type="region of interest" description="Disordered" evidence="9">
    <location>
        <begin position="263"/>
        <end position="295"/>
    </location>
</feature>
<dbReference type="InterPro" id="IPR001841">
    <property type="entry name" value="Znf_RING"/>
</dbReference>
<dbReference type="GO" id="GO:0005737">
    <property type="term" value="C:cytoplasm"/>
    <property type="evidence" value="ECO:0007669"/>
    <property type="project" value="TreeGrafter"/>
</dbReference>
<evidence type="ECO:0000256" key="6">
    <source>
        <dbReference type="ARBA" id="ARBA00022786"/>
    </source>
</evidence>
<keyword evidence="4" id="KW-0479">Metal-binding</keyword>
<dbReference type="AlphaFoldDB" id="A0AAP0WS14"/>
<evidence type="ECO:0000313" key="11">
    <source>
        <dbReference type="EMBL" id="KAK9275768.1"/>
    </source>
</evidence>
<feature type="region of interest" description="Disordered" evidence="9">
    <location>
        <begin position="311"/>
        <end position="352"/>
    </location>
</feature>
<dbReference type="EMBL" id="JBBPBK010000011">
    <property type="protein sequence ID" value="KAK9275768.1"/>
    <property type="molecule type" value="Genomic_DNA"/>
</dbReference>
<evidence type="ECO:0000256" key="1">
    <source>
        <dbReference type="ARBA" id="ARBA00000900"/>
    </source>
</evidence>
<dbReference type="PANTHER" id="PTHR15710">
    <property type="entry name" value="E3 UBIQUITIN-PROTEIN LIGASE PRAJA"/>
    <property type="match status" value="1"/>
</dbReference>
<reference evidence="11 12" key="1">
    <citation type="journal article" date="2024" name="Plant J.">
        <title>Genome sequences and population genomics reveal climatic adaptation and genomic divergence between two closely related sweetgum species.</title>
        <authorList>
            <person name="Xu W.Q."/>
            <person name="Ren C.Q."/>
            <person name="Zhang X.Y."/>
            <person name="Comes H.P."/>
            <person name="Liu X.H."/>
            <person name="Li Y.G."/>
            <person name="Kettle C.J."/>
            <person name="Jalonen R."/>
            <person name="Gaisberger H."/>
            <person name="Ma Y.Z."/>
            <person name="Qiu Y.X."/>
        </authorList>
    </citation>
    <scope>NUCLEOTIDE SEQUENCE [LARGE SCALE GENOMIC DNA]</scope>
    <source>
        <strain evidence="11">Hangzhou</strain>
    </source>
</reference>
<comment type="caution">
    <text evidence="11">The sequence shown here is derived from an EMBL/GenBank/DDBJ whole genome shotgun (WGS) entry which is preliminary data.</text>
</comment>
<evidence type="ECO:0000256" key="7">
    <source>
        <dbReference type="ARBA" id="ARBA00022833"/>
    </source>
</evidence>
<dbReference type="SMART" id="SM00184">
    <property type="entry name" value="RING"/>
    <property type="match status" value="1"/>
</dbReference>
<keyword evidence="3" id="KW-0808">Transferase</keyword>
<dbReference type="Pfam" id="PF13639">
    <property type="entry name" value="zf-RING_2"/>
    <property type="match status" value="1"/>
</dbReference>
<dbReference type="CDD" id="cd16667">
    <property type="entry name" value="RING-H2_RNF126-like"/>
    <property type="match status" value="1"/>
</dbReference>
<organism evidence="11 12">
    <name type="scientific">Liquidambar formosana</name>
    <name type="common">Formosan gum</name>
    <dbReference type="NCBI Taxonomy" id="63359"/>
    <lineage>
        <taxon>Eukaryota</taxon>
        <taxon>Viridiplantae</taxon>
        <taxon>Streptophyta</taxon>
        <taxon>Embryophyta</taxon>
        <taxon>Tracheophyta</taxon>
        <taxon>Spermatophyta</taxon>
        <taxon>Magnoliopsida</taxon>
        <taxon>eudicotyledons</taxon>
        <taxon>Gunneridae</taxon>
        <taxon>Pentapetalae</taxon>
        <taxon>Saxifragales</taxon>
        <taxon>Altingiaceae</taxon>
        <taxon>Liquidambar</taxon>
    </lineage>
</organism>
<evidence type="ECO:0000313" key="12">
    <source>
        <dbReference type="Proteomes" id="UP001415857"/>
    </source>
</evidence>
<name>A0AAP0WS14_LIQFO</name>